<dbReference type="EMBL" id="CP011144">
    <property type="protein sequence ID" value="AKC86761.1"/>
    <property type="molecule type" value="Genomic_DNA"/>
</dbReference>
<evidence type="ECO:0000259" key="2">
    <source>
        <dbReference type="Pfam" id="PF17775"/>
    </source>
</evidence>
<dbReference type="Gene3D" id="3.10.450.50">
    <property type="match status" value="1"/>
</dbReference>
<evidence type="ECO:0000313" key="3">
    <source>
        <dbReference type="EMBL" id="AKC86761.1"/>
    </source>
</evidence>
<keyword evidence="4" id="KW-1185">Reference proteome</keyword>
<dbReference type="PANTHER" id="PTHR33747:SF1">
    <property type="entry name" value="ADENYLATE CYCLASE-ASSOCIATED CAP C-TERMINAL DOMAIN-CONTAINING PROTEIN"/>
    <property type="match status" value="1"/>
</dbReference>
<dbReference type="Pfam" id="PF17775">
    <property type="entry name" value="YchJ_M-like"/>
    <property type="match status" value="1"/>
</dbReference>
<protein>
    <recommendedName>
        <fullName evidence="1">UPF0225 protein WQ53_08315</fullName>
    </recommendedName>
</protein>
<organism evidence="3 4">
    <name type="scientific">Pseudoxanthomonas suwonensis</name>
    <dbReference type="NCBI Taxonomy" id="314722"/>
    <lineage>
        <taxon>Bacteria</taxon>
        <taxon>Pseudomonadati</taxon>
        <taxon>Pseudomonadota</taxon>
        <taxon>Gammaproteobacteria</taxon>
        <taxon>Lysobacterales</taxon>
        <taxon>Lysobacteraceae</taxon>
        <taxon>Pseudoxanthomonas</taxon>
    </lineage>
</organism>
<dbReference type="PATRIC" id="fig|314722.6.peg.1785"/>
<evidence type="ECO:0000313" key="4">
    <source>
        <dbReference type="Proteomes" id="UP000033067"/>
    </source>
</evidence>
<dbReference type="HAMAP" id="MF_00612">
    <property type="entry name" value="UPF0225"/>
    <property type="match status" value="1"/>
</dbReference>
<feature type="domain" description="YchJ-like middle NTF2-like" evidence="2">
    <location>
        <begin position="34"/>
        <end position="132"/>
    </location>
</feature>
<gene>
    <name evidence="3" type="ORF">WQ53_08315</name>
</gene>
<evidence type="ECO:0000256" key="1">
    <source>
        <dbReference type="HAMAP-Rule" id="MF_00612"/>
    </source>
</evidence>
<reference evidence="3 4" key="1">
    <citation type="journal article" date="2015" name="Genome Announc.">
        <title>Complete Genome Sequence of Pseudoxanthomonas suwonensis Strain J1, a Cellulose-Degrading Bacterium Isolated from Leaf- and Wood-Enriched Soil.</title>
        <authorList>
            <person name="Hou L."/>
            <person name="Jiang J."/>
            <person name="Xu Z."/>
            <person name="Zhou Y."/>
            <person name="Leung F.C."/>
        </authorList>
    </citation>
    <scope>NUCLEOTIDE SEQUENCE [LARGE SCALE GENOMIC DNA]</scope>
    <source>
        <strain evidence="3 4">J1</strain>
    </source>
</reference>
<dbReference type="KEGG" id="psuw:WQ53_08315"/>
<proteinExistence type="inferred from homology"/>
<dbReference type="PANTHER" id="PTHR33747">
    <property type="entry name" value="UPF0225 PROTEIN SCO1677"/>
    <property type="match status" value="1"/>
</dbReference>
<name>A0A0E3UN04_9GAMM</name>
<comment type="similarity">
    <text evidence="1">Belongs to the UPF0225 family.</text>
</comment>
<dbReference type="SUPFAM" id="SSF54427">
    <property type="entry name" value="NTF2-like"/>
    <property type="match status" value="1"/>
</dbReference>
<accession>A0A0E3UN04</accession>
<dbReference type="InterPro" id="IPR048469">
    <property type="entry name" value="YchJ-like_M"/>
</dbReference>
<dbReference type="OrthoDB" id="21421at2"/>
<sequence length="135" mass="14730">MARAMAAEPCPCGYGRAYPACCGRWHAGEPAPDAQALMCSRYSAYVLGLADYLLATWHPDTRPAAGELGLEDAPGARTVWLGLEVKSHAVTGADAAEVEFVARFRIGGGRAQRLAERSRFERIDGRWYYRDGDHA</sequence>
<dbReference type="AlphaFoldDB" id="A0A0E3UN04"/>
<dbReference type="InterPro" id="IPR023006">
    <property type="entry name" value="YchJ-like"/>
</dbReference>
<dbReference type="InterPro" id="IPR032710">
    <property type="entry name" value="NTF2-like_dom_sf"/>
</dbReference>
<dbReference type="Proteomes" id="UP000033067">
    <property type="component" value="Chromosome"/>
</dbReference>